<gene>
    <name evidence="1" type="ORF">E6H00_04050</name>
</gene>
<dbReference type="GO" id="GO:0006261">
    <property type="term" value="P:DNA-templated DNA replication"/>
    <property type="evidence" value="ECO:0007669"/>
    <property type="project" value="TreeGrafter"/>
</dbReference>
<dbReference type="InterPro" id="IPR050238">
    <property type="entry name" value="DNA_Rep/Repair_Clamp_Loader"/>
</dbReference>
<dbReference type="PANTHER" id="PTHR11669">
    <property type="entry name" value="REPLICATION FACTOR C / DNA POLYMERASE III GAMMA-TAU SUBUNIT"/>
    <property type="match status" value="1"/>
</dbReference>
<proteinExistence type="predicted"/>
<dbReference type="SUPFAM" id="SSF52540">
    <property type="entry name" value="P-loop containing nucleoside triphosphate hydrolases"/>
    <property type="match status" value="1"/>
</dbReference>
<dbReference type="PANTHER" id="PTHR11669:SF8">
    <property type="entry name" value="DNA POLYMERASE III SUBUNIT DELTA"/>
    <property type="match status" value="1"/>
</dbReference>
<dbReference type="InterPro" id="IPR027417">
    <property type="entry name" value="P-loop_NTPase"/>
</dbReference>
<dbReference type="AlphaFoldDB" id="A0A537K6R0"/>
<evidence type="ECO:0000313" key="2">
    <source>
        <dbReference type="Proteomes" id="UP000318509"/>
    </source>
</evidence>
<evidence type="ECO:0008006" key="3">
    <source>
        <dbReference type="Google" id="ProtNLM"/>
    </source>
</evidence>
<dbReference type="Proteomes" id="UP000318509">
    <property type="component" value="Unassembled WGS sequence"/>
</dbReference>
<evidence type="ECO:0000313" key="1">
    <source>
        <dbReference type="EMBL" id="TMI91451.1"/>
    </source>
</evidence>
<sequence length="279" mass="30348">CRKVAGATHPDLRIIVPGRTETGGERRAVAIDQVRDLKREAAYPPYEAKWKVFIIEDTEQMRAEAANSLLKVLEEPPSHSVIILISESTEALVPTIVSRAQLVRFALVPAAEIAQALTARAGVPPARARYLAALAGGRAGAALAAAAAGEEPFERRAEVLQTLRAVERGDVIVAIDAAEAVSRRKDDLERWLDTALWWFRDLVVWQTAGDPALLANLDCERDVAGWADRARGENLRGTVDAIEQAKAALRLNVNPRLVLEALFTRIGARGASVNDRSKD</sequence>
<dbReference type="GO" id="GO:0003677">
    <property type="term" value="F:DNA binding"/>
    <property type="evidence" value="ECO:0007669"/>
    <property type="project" value="InterPro"/>
</dbReference>
<comment type="caution">
    <text evidence="1">The sequence shown here is derived from an EMBL/GenBank/DDBJ whole genome shotgun (WGS) entry which is preliminary data.</text>
</comment>
<name>A0A537K6R0_9BACT</name>
<dbReference type="EMBL" id="VBAK01000093">
    <property type="protein sequence ID" value="TMI91451.1"/>
    <property type="molecule type" value="Genomic_DNA"/>
</dbReference>
<dbReference type="InterPro" id="IPR008921">
    <property type="entry name" value="DNA_pol3_clamp-load_cplx_C"/>
</dbReference>
<dbReference type="Gene3D" id="3.40.50.300">
    <property type="entry name" value="P-loop containing nucleotide triphosphate hydrolases"/>
    <property type="match status" value="1"/>
</dbReference>
<dbReference type="Pfam" id="PF13177">
    <property type="entry name" value="DNA_pol3_delta2"/>
    <property type="match status" value="1"/>
</dbReference>
<dbReference type="SUPFAM" id="SSF48019">
    <property type="entry name" value="post-AAA+ oligomerization domain-like"/>
    <property type="match status" value="1"/>
</dbReference>
<dbReference type="Gene3D" id="1.20.272.10">
    <property type="match status" value="1"/>
</dbReference>
<organism evidence="1 2">
    <name type="scientific">Candidatus Segetimicrobium genomatis</name>
    <dbReference type="NCBI Taxonomy" id="2569760"/>
    <lineage>
        <taxon>Bacteria</taxon>
        <taxon>Bacillati</taxon>
        <taxon>Candidatus Sysuimicrobiota</taxon>
        <taxon>Candidatus Sysuimicrobiia</taxon>
        <taxon>Candidatus Sysuimicrobiales</taxon>
        <taxon>Candidatus Segetimicrobiaceae</taxon>
        <taxon>Candidatus Segetimicrobium</taxon>
    </lineage>
</organism>
<feature type="non-terminal residue" evidence="1">
    <location>
        <position position="1"/>
    </location>
</feature>
<reference evidence="1 2" key="1">
    <citation type="journal article" date="2019" name="Nat. Microbiol.">
        <title>Mediterranean grassland soil C-N compound turnover is dependent on rainfall and depth, and is mediated by genomically divergent microorganisms.</title>
        <authorList>
            <person name="Diamond S."/>
            <person name="Andeer P.F."/>
            <person name="Li Z."/>
            <person name="Crits-Christoph A."/>
            <person name="Burstein D."/>
            <person name="Anantharaman K."/>
            <person name="Lane K.R."/>
            <person name="Thomas B.C."/>
            <person name="Pan C."/>
            <person name="Northen T.R."/>
            <person name="Banfield J.F."/>
        </authorList>
    </citation>
    <scope>NUCLEOTIDE SEQUENCE [LARGE SCALE GENOMIC DNA]</scope>
    <source>
        <strain evidence="1">NP_3</strain>
    </source>
</reference>
<protein>
    <recommendedName>
        <fullName evidence="3">DNA-directed DNA polymerase</fullName>
    </recommendedName>
</protein>
<accession>A0A537K6R0</accession>